<reference evidence="1 3" key="1">
    <citation type="submission" date="2019-08" db="EMBL/GenBank/DDBJ databases">
        <authorList>
            <person name="Chen S.-C."/>
            <person name="Lai M.-C."/>
            <person name="You Y.-T."/>
        </authorList>
    </citation>
    <scope>NUCLEOTIDE SEQUENCE [LARGE SCALE GENOMIC DNA]</scope>
    <source>
        <strain evidence="1 3">P2F9704a</strain>
    </source>
</reference>
<protein>
    <submittedName>
        <fullName evidence="1">IS200/IS605 family transposase</fullName>
    </submittedName>
</protein>
<dbReference type="Proteomes" id="UP001524383">
    <property type="component" value="Unassembled WGS sequence"/>
</dbReference>
<evidence type="ECO:0000313" key="2">
    <source>
        <dbReference type="EMBL" id="MCQ1539287.1"/>
    </source>
</evidence>
<keyword evidence="3" id="KW-1185">Reference proteome</keyword>
<comment type="caution">
    <text evidence="1">The sequence shown here is derived from an EMBL/GenBank/DDBJ whole genome shotgun (WGS) entry which is preliminary data.</text>
</comment>
<proteinExistence type="predicted"/>
<name>A0ABD4TJN7_9EURY</name>
<dbReference type="AlphaFoldDB" id="A0ABD4TJN7"/>
<dbReference type="EMBL" id="VOTZ01000008">
    <property type="protein sequence ID" value="MCQ1538389.1"/>
    <property type="molecule type" value="Genomic_DNA"/>
</dbReference>
<evidence type="ECO:0000313" key="1">
    <source>
        <dbReference type="EMBL" id="MCQ1538389.1"/>
    </source>
</evidence>
<organism evidence="1 3">
    <name type="scientific">Methanocalculus taiwanensis</name>
    <dbReference type="NCBI Taxonomy" id="106207"/>
    <lineage>
        <taxon>Archaea</taxon>
        <taxon>Methanobacteriati</taxon>
        <taxon>Methanobacteriota</taxon>
        <taxon>Stenosarchaea group</taxon>
        <taxon>Methanomicrobia</taxon>
        <taxon>Methanomicrobiales</taxon>
        <taxon>Methanocalculaceae</taxon>
        <taxon>Methanocalculus</taxon>
    </lineage>
</organism>
<evidence type="ECO:0000313" key="3">
    <source>
        <dbReference type="Proteomes" id="UP001524383"/>
    </source>
</evidence>
<dbReference type="EMBL" id="VOTZ01000024">
    <property type="protein sequence ID" value="MCQ1539287.1"/>
    <property type="molecule type" value="Genomic_DNA"/>
</dbReference>
<accession>A0ABD4TJN7</accession>
<gene>
    <name evidence="1" type="ORF">FTO68_05215</name>
    <name evidence="2" type="ORF">FTO68_09875</name>
</gene>
<sequence>MKYKLDRSAHSVFALYYHLVIVV</sequence>
<feature type="non-terminal residue" evidence="1">
    <location>
        <position position="23"/>
    </location>
</feature>